<reference evidence="1 2" key="1">
    <citation type="submission" date="2012-10" db="EMBL/GenBank/DDBJ databases">
        <authorList>
            <person name="Harkins D.M."/>
            <person name="Durkin A.S."/>
            <person name="Brinkac L.M."/>
            <person name="Haft D.H."/>
            <person name="Selengut J.D."/>
            <person name="Sanka R."/>
            <person name="DePew J."/>
            <person name="Purushe J."/>
            <person name="Chanthongthip A."/>
            <person name="Lattana O."/>
            <person name="Phetsouvanh R."/>
            <person name="Newton P.N."/>
            <person name="Vinetz J.M."/>
            <person name="Sutton G.G."/>
            <person name="Nierman W.C."/>
            <person name="Fouts D.E."/>
        </authorList>
    </citation>
    <scope>NUCLEOTIDE SEQUENCE [LARGE SCALE GENOMIC DNA]</scope>
    <source>
        <strain evidence="1 2">UI 12758</strain>
    </source>
</reference>
<proteinExistence type="predicted"/>
<name>A0A0E2D9C6_LEPIR</name>
<organism evidence="1 2">
    <name type="scientific">Leptospira interrogans str. UI 12758</name>
    <dbReference type="NCBI Taxonomy" id="1049938"/>
    <lineage>
        <taxon>Bacteria</taxon>
        <taxon>Pseudomonadati</taxon>
        <taxon>Spirochaetota</taxon>
        <taxon>Spirochaetia</taxon>
        <taxon>Leptospirales</taxon>
        <taxon>Leptospiraceae</taxon>
        <taxon>Leptospira</taxon>
    </lineage>
</organism>
<comment type="caution">
    <text evidence="1">The sequence shown here is derived from an EMBL/GenBank/DDBJ whole genome shotgun (WGS) entry which is preliminary data.</text>
</comment>
<evidence type="ECO:0000313" key="2">
    <source>
        <dbReference type="Proteomes" id="UP000001340"/>
    </source>
</evidence>
<protein>
    <submittedName>
        <fullName evidence="1">Uncharacterized protein</fullName>
    </submittedName>
</protein>
<dbReference type="Proteomes" id="UP000001340">
    <property type="component" value="Unassembled WGS sequence"/>
</dbReference>
<accession>A0A0E2D9C6</accession>
<sequence length="44" mass="5316">MSLSNNKILQVLVEFSYKSNFYLNSFLKEFIKSYIRFLSLTLFE</sequence>
<evidence type="ECO:0000313" key="1">
    <source>
        <dbReference type="EMBL" id="EKR56687.1"/>
    </source>
</evidence>
<dbReference type="EMBL" id="AHNR02000013">
    <property type="protein sequence ID" value="EKR56687.1"/>
    <property type="molecule type" value="Genomic_DNA"/>
</dbReference>
<gene>
    <name evidence="1" type="ORF">LEP1GSC105_3192</name>
</gene>
<dbReference type="AlphaFoldDB" id="A0A0E2D9C6"/>